<proteinExistence type="inferred from homology"/>
<dbReference type="InterPro" id="IPR039425">
    <property type="entry name" value="RNA_pol_sigma-70-like"/>
</dbReference>
<evidence type="ECO:0000313" key="8">
    <source>
        <dbReference type="Proteomes" id="UP000265930"/>
    </source>
</evidence>
<dbReference type="GO" id="GO:0006352">
    <property type="term" value="P:DNA-templated transcription initiation"/>
    <property type="evidence" value="ECO:0007669"/>
    <property type="project" value="InterPro"/>
</dbReference>
<dbReference type="RefSeq" id="WP_119365798.1">
    <property type="nucleotide sequence ID" value="NZ_QXDJ01000001.1"/>
</dbReference>
<dbReference type="Pfam" id="PF08281">
    <property type="entry name" value="Sigma70_r4_2"/>
    <property type="match status" value="1"/>
</dbReference>
<dbReference type="InterPro" id="IPR014284">
    <property type="entry name" value="RNA_pol_sigma-70_dom"/>
</dbReference>
<accession>A0A399IU39</accession>
<keyword evidence="4" id="KW-0804">Transcription</keyword>
<dbReference type="InterPro" id="IPR036388">
    <property type="entry name" value="WH-like_DNA-bd_sf"/>
</dbReference>
<keyword evidence="2" id="KW-0805">Transcription regulation</keyword>
<dbReference type="Pfam" id="PF04542">
    <property type="entry name" value="Sigma70_r2"/>
    <property type="match status" value="1"/>
</dbReference>
<dbReference type="AlphaFoldDB" id="A0A399IU39"/>
<dbReference type="InterPro" id="IPR013325">
    <property type="entry name" value="RNA_pol_sigma_r2"/>
</dbReference>
<feature type="domain" description="RNA polymerase sigma-70 region 2" evidence="5">
    <location>
        <begin position="14"/>
        <end position="77"/>
    </location>
</feature>
<name>A0A399IU39_9CLOT</name>
<dbReference type="GO" id="GO:0016987">
    <property type="term" value="F:sigma factor activity"/>
    <property type="evidence" value="ECO:0007669"/>
    <property type="project" value="UniProtKB-KW"/>
</dbReference>
<organism evidence="7 8">
    <name type="scientific">Clostridium chromiireducens</name>
    <dbReference type="NCBI Taxonomy" id="225345"/>
    <lineage>
        <taxon>Bacteria</taxon>
        <taxon>Bacillati</taxon>
        <taxon>Bacillota</taxon>
        <taxon>Clostridia</taxon>
        <taxon>Eubacteriales</taxon>
        <taxon>Clostridiaceae</taxon>
        <taxon>Clostridium</taxon>
    </lineage>
</organism>
<dbReference type="PANTHER" id="PTHR43133">
    <property type="entry name" value="RNA POLYMERASE ECF-TYPE SIGMA FACTO"/>
    <property type="match status" value="1"/>
</dbReference>
<evidence type="ECO:0000256" key="1">
    <source>
        <dbReference type="ARBA" id="ARBA00010641"/>
    </source>
</evidence>
<dbReference type="EMBL" id="QXDJ01000001">
    <property type="protein sequence ID" value="RII36563.1"/>
    <property type="molecule type" value="Genomic_DNA"/>
</dbReference>
<evidence type="ECO:0000259" key="6">
    <source>
        <dbReference type="Pfam" id="PF08281"/>
    </source>
</evidence>
<feature type="domain" description="RNA polymerase sigma factor 70 region 4 type 2" evidence="6">
    <location>
        <begin position="100"/>
        <end position="149"/>
    </location>
</feature>
<evidence type="ECO:0000313" key="7">
    <source>
        <dbReference type="EMBL" id="RII36563.1"/>
    </source>
</evidence>
<dbReference type="InterPro" id="IPR013249">
    <property type="entry name" value="RNA_pol_sigma70_r4_t2"/>
</dbReference>
<dbReference type="SUPFAM" id="SSF88659">
    <property type="entry name" value="Sigma3 and sigma4 domains of RNA polymerase sigma factors"/>
    <property type="match status" value="1"/>
</dbReference>
<comment type="similarity">
    <text evidence="1">Belongs to the sigma-70 factor family. ECF subfamily.</text>
</comment>
<reference evidence="7 8" key="1">
    <citation type="submission" date="2018-08" db="EMBL/GenBank/DDBJ databases">
        <title>Genome of Clostridium chromiireducens C1, DSM12136.</title>
        <authorList>
            <person name="Xing M."/>
            <person name="Wei Y."/>
            <person name="Ang E.L."/>
            <person name="Zhao H."/>
            <person name="Zhang Y."/>
        </authorList>
    </citation>
    <scope>NUCLEOTIDE SEQUENCE [LARGE SCALE GENOMIC DNA]</scope>
    <source>
        <strain evidence="7 8">C1</strain>
    </source>
</reference>
<evidence type="ECO:0000256" key="4">
    <source>
        <dbReference type="ARBA" id="ARBA00023163"/>
    </source>
</evidence>
<dbReference type="NCBIfam" id="TIGR02937">
    <property type="entry name" value="sigma70-ECF"/>
    <property type="match status" value="1"/>
</dbReference>
<dbReference type="SUPFAM" id="SSF88946">
    <property type="entry name" value="Sigma2 domain of RNA polymerase sigma factors"/>
    <property type="match status" value="1"/>
</dbReference>
<keyword evidence="3" id="KW-0731">Sigma factor</keyword>
<dbReference type="GO" id="GO:0003677">
    <property type="term" value="F:DNA binding"/>
    <property type="evidence" value="ECO:0007669"/>
    <property type="project" value="InterPro"/>
</dbReference>
<dbReference type="InterPro" id="IPR007627">
    <property type="entry name" value="RNA_pol_sigma70_r2"/>
</dbReference>
<comment type="caution">
    <text evidence="7">The sequence shown here is derived from an EMBL/GenBank/DDBJ whole genome shotgun (WGS) entry which is preliminary data.</text>
</comment>
<evidence type="ECO:0000259" key="5">
    <source>
        <dbReference type="Pfam" id="PF04542"/>
    </source>
</evidence>
<evidence type="ECO:0000256" key="3">
    <source>
        <dbReference type="ARBA" id="ARBA00023082"/>
    </source>
</evidence>
<dbReference type="Gene3D" id="1.10.10.10">
    <property type="entry name" value="Winged helix-like DNA-binding domain superfamily/Winged helix DNA-binding domain"/>
    <property type="match status" value="1"/>
</dbReference>
<dbReference type="CDD" id="cd06171">
    <property type="entry name" value="Sigma70_r4"/>
    <property type="match status" value="1"/>
</dbReference>
<dbReference type="Gene3D" id="1.10.1740.10">
    <property type="match status" value="1"/>
</dbReference>
<evidence type="ECO:0000256" key="2">
    <source>
        <dbReference type="ARBA" id="ARBA00023015"/>
    </source>
</evidence>
<gene>
    <name evidence="7" type="ORF">D2A34_04020</name>
</gene>
<sequence length="160" mass="19163">MCNELLLTDDEVLTKYSDMVYKLALSRTRNIANAEDVFQEVFLRYVKVKNTFRSNEHIKAWLIRVTINCSKKIWSSAWFRHTVSLEENIQFTSEEKSYVYYAVIKLPLKYRTVIHLYYYEDMSIREISKVLNKKESTITSQLCRARKNLKELLKGEYCYD</sequence>
<protein>
    <submittedName>
        <fullName evidence="7">Sigma-70 family RNA polymerase sigma factor</fullName>
    </submittedName>
</protein>
<dbReference type="InterPro" id="IPR013324">
    <property type="entry name" value="RNA_pol_sigma_r3/r4-like"/>
</dbReference>
<dbReference type="Proteomes" id="UP000265930">
    <property type="component" value="Unassembled WGS sequence"/>
</dbReference>
<dbReference type="PANTHER" id="PTHR43133:SF51">
    <property type="entry name" value="RNA POLYMERASE SIGMA FACTOR"/>
    <property type="match status" value="1"/>
</dbReference>